<dbReference type="EMBL" id="UOEG01000127">
    <property type="protein sequence ID" value="VAV94984.1"/>
    <property type="molecule type" value="Genomic_DNA"/>
</dbReference>
<dbReference type="InterPro" id="IPR038695">
    <property type="entry name" value="Saro_0823-like_sf"/>
</dbReference>
<dbReference type="PANTHER" id="PTHR37953:SF1">
    <property type="entry name" value="UPF0127 PROTEIN MJ1496"/>
    <property type="match status" value="1"/>
</dbReference>
<dbReference type="AlphaFoldDB" id="A0A3B0RN73"/>
<dbReference type="Gene3D" id="2.60.120.1140">
    <property type="entry name" value="Protein of unknown function DUF192"/>
    <property type="match status" value="1"/>
</dbReference>
<evidence type="ECO:0000313" key="1">
    <source>
        <dbReference type="EMBL" id="VAV94984.1"/>
    </source>
</evidence>
<accession>A0A3B0RN73</accession>
<sequence length="160" mass="17182">MGNGSKASGVIAGFVAMALATPASAGPCHEDQVLLRGDWGQARFSIELADDAEERAEGLMFRENLPKNAGMLFMYPEPKQVAFWMKNTMIPLDMIFLDKTGTVKRVHSMAKPYDTSPIFGGDDILAVLEINGGLAEALGITEGSELQSPAFDSDLAAWPC</sequence>
<dbReference type="Pfam" id="PF02643">
    <property type="entry name" value="DUF192"/>
    <property type="match status" value="1"/>
</dbReference>
<organism evidence="1">
    <name type="scientific">hydrothermal vent metagenome</name>
    <dbReference type="NCBI Taxonomy" id="652676"/>
    <lineage>
        <taxon>unclassified sequences</taxon>
        <taxon>metagenomes</taxon>
        <taxon>ecological metagenomes</taxon>
    </lineage>
</organism>
<dbReference type="PANTHER" id="PTHR37953">
    <property type="entry name" value="UPF0127 PROTEIN MJ1496"/>
    <property type="match status" value="1"/>
</dbReference>
<reference evidence="1" key="1">
    <citation type="submission" date="2018-06" db="EMBL/GenBank/DDBJ databases">
        <authorList>
            <person name="Zhirakovskaya E."/>
        </authorList>
    </citation>
    <scope>NUCLEOTIDE SEQUENCE</scope>
</reference>
<protein>
    <submittedName>
        <fullName evidence="1">FIG007785: exported protein</fullName>
    </submittedName>
</protein>
<name>A0A3B0RN73_9ZZZZ</name>
<gene>
    <name evidence="1" type="ORF">MNBD_ALPHA07-1127</name>
</gene>
<dbReference type="InterPro" id="IPR003795">
    <property type="entry name" value="DUF192"/>
</dbReference>
<proteinExistence type="predicted"/>